<evidence type="ECO:0000313" key="2">
    <source>
        <dbReference type="Proteomes" id="UP000253868"/>
    </source>
</evidence>
<keyword evidence="2" id="KW-1185">Reference proteome</keyword>
<dbReference type="RefSeq" id="WP_114663533.1">
    <property type="nucleotide sequence ID" value="NZ_CP031194.1"/>
</dbReference>
<proteinExistence type="predicted"/>
<reference evidence="2" key="1">
    <citation type="submission" date="2018-07" db="EMBL/GenBank/DDBJ databases">
        <authorList>
            <person name="Zhao J."/>
        </authorList>
    </citation>
    <scope>NUCLEOTIDE SEQUENCE [LARGE SCALE GENOMIC DNA]</scope>
    <source>
        <strain evidence="2">GSSD-12</strain>
    </source>
</reference>
<organism evidence="1 2">
    <name type="scientific">Streptomyces paludis</name>
    <dbReference type="NCBI Taxonomy" id="2282738"/>
    <lineage>
        <taxon>Bacteria</taxon>
        <taxon>Bacillati</taxon>
        <taxon>Actinomycetota</taxon>
        <taxon>Actinomycetes</taxon>
        <taxon>Kitasatosporales</taxon>
        <taxon>Streptomycetaceae</taxon>
        <taxon>Streptomyces</taxon>
    </lineage>
</organism>
<dbReference type="Proteomes" id="UP000253868">
    <property type="component" value="Chromosome"/>
</dbReference>
<evidence type="ECO:0000313" key="1">
    <source>
        <dbReference type="EMBL" id="AXG81030.1"/>
    </source>
</evidence>
<protein>
    <submittedName>
        <fullName evidence="1">Uncharacterized protein</fullName>
    </submittedName>
</protein>
<accession>A0A345HWF6</accession>
<dbReference type="OrthoDB" id="3210171at2"/>
<gene>
    <name evidence="1" type="ORF">DVK44_28890</name>
</gene>
<name>A0A345HWF6_9ACTN</name>
<dbReference type="AlphaFoldDB" id="A0A345HWF6"/>
<sequence length="66" mass="6913">MAGGAVTGEPYGRSPEPVLVFGEVHTCLLPHSRALTGHAATDLLRLRAGERVRLWPFTTAGVACAA</sequence>
<dbReference type="KEGG" id="spad:DVK44_28890"/>
<dbReference type="EMBL" id="CP031194">
    <property type="protein sequence ID" value="AXG81030.1"/>
    <property type="molecule type" value="Genomic_DNA"/>
</dbReference>